<protein>
    <submittedName>
        <fullName evidence="2">Uncharacterized protein</fullName>
    </submittedName>
</protein>
<keyword evidence="1" id="KW-0472">Membrane</keyword>
<evidence type="ECO:0000313" key="3">
    <source>
        <dbReference type="EMBL" id="QOL31613.1"/>
    </source>
</evidence>
<evidence type="ECO:0000256" key="1">
    <source>
        <dbReference type="SAM" id="Phobius"/>
    </source>
</evidence>
<evidence type="ECO:0000313" key="4">
    <source>
        <dbReference type="Proteomes" id="UP000216057"/>
    </source>
</evidence>
<name>A0A261GAA3_9BIFI</name>
<sequence>MRVVAADLNELDTVGELSLTAPLLAALMACLLAAAVLLVAAVVLSRPRRATAKSARGAHTHATDKAEWRKRIDEVTRAYDAGELSREEAFVSLAQIAREFASFSSGRDLVASTLTDLAVQRAGSAREGLQLLRQTIEALYPPEFADAAVNSRARGVEVDEAAGWVSNLVERWRR</sequence>
<organism evidence="2 4">
    <name type="scientific">Bifidobacterium eulemuris</name>
    <dbReference type="NCBI Taxonomy" id="1765219"/>
    <lineage>
        <taxon>Bacteria</taxon>
        <taxon>Bacillati</taxon>
        <taxon>Actinomycetota</taxon>
        <taxon>Actinomycetes</taxon>
        <taxon>Bifidobacteriales</taxon>
        <taxon>Bifidobacteriaceae</taxon>
        <taxon>Bifidobacterium</taxon>
    </lineage>
</organism>
<evidence type="ECO:0000313" key="5">
    <source>
        <dbReference type="Proteomes" id="UP000593943"/>
    </source>
</evidence>
<dbReference type="EMBL" id="CP062938">
    <property type="protein sequence ID" value="QOL31613.1"/>
    <property type="molecule type" value="Genomic_DNA"/>
</dbReference>
<proteinExistence type="predicted"/>
<dbReference type="Proteomes" id="UP000216057">
    <property type="component" value="Unassembled WGS sequence"/>
</dbReference>
<keyword evidence="1" id="KW-0812">Transmembrane</keyword>
<dbReference type="PROSITE" id="PS51257">
    <property type="entry name" value="PROKAR_LIPOPROTEIN"/>
    <property type="match status" value="1"/>
</dbReference>
<dbReference type="AlphaFoldDB" id="A0A261GAA3"/>
<dbReference type="OrthoDB" id="3240329at2"/>
<accession>A0A261GAA3</accession>
<dbReference type="Proteomes" id="UP000593943">
    <property type="component" value="Chromosome"/>
</dbReference>
<gene>
    <name evidence="3" type="ORF">BE0216_03420</name>
    <name evidence="2" type="ORF">BEUL_1353</name>
</gene>
<reference evidence="2 4" key="1">
    <citation type="journal article" date="2017" name="BMC Genomics">
        <title>Comparative genomic and phylogenomic analyses of the Bifidobacteriaceae family.</title>
        <authorList>
            <person name="Lugli G.A."/>
            <person name="Milani C."/>
            <person name="Turroni F."/>
            <person name="Duranti S."/>
            <person name="Mancabelli L."/>
            <person name="Mangifesta M."/>
            <person name="Ferrario C."/>
            <person name="Modesto M."/>
            <person name="Mattarelli P."/>
            <person name="Jiri K."/>
            <person name="van Sinderen D."/>
            <person name="Ventura M."/>
        </authorList>
    </citation>
    <scope>NUCLEOTIDE SEQUENCE [LARGE SCALE GENOMIC DNA]</scope>
    <source>
        <strain evidence="2 4">DSM 100216</strain>
    </source>
</reference>
<dbReference type="RefSeq" id="WP_094636915.1">
    <property type="nucleotide sequence ID" value="NZ_CP062938.1"/>
</dbReference>
<keyword evidence="1" id="KW-1133">Transmembrane helix</keyword>
<dbReference type="KEGG" id="beu:BE0216_03420"/>
<evidence type="ECO:0000313" key="2">
    <source>
        <dbReference type="EMBL" id="OZG68340.1"/>
    </source>
</evidence>
<reference evidence="3 5" key="2">
    <citation type="submission" date="2020-10" db="EMBL/GenBank/DDBJ databases">
        <title>Genome sequencing of Bifidobacterium eulemuris_DSMZ_100216.</title>
        <authorList>
            <person name="Kim J."/>
        </authorList>
    </citation>
    <scope>NUCLEOTIDE SEQUENCE [LARGE SCALE GENOMIC DNA]</scope>
    <source>
        <strain evidence="3 5">DSM 100216</strain>
    </source>
</reference>
<dbReference type="EMBL" id="MWWZ01000006">
    <property type="protein sequence ID" value="OZG68340.1"/>
    <property type="molecule type" value="Genomic_DNA"/>
</dbReference>
<feature type="transmembrane region" description="Helical" evidence="1">
    <location>
        <begin position="20"/>
        <end position="44"/>
    </location>
</feature>
<keyword evidence="5" id="KW-1185">Reference proteome</keyword>